<dbReference type="EMBL" id="KI394358">
    <property type="protein sequence ID" value="ERN03546.1"/>
    <property type="molecule type" value="Genomic_DNA"/>
</dbReference>
<proteinExistence type="predicted"/>
<evidence type="ECO:0000313" key="3">
    <source>
        <dbReference type="EMBL" id="ERN03546.1"/>
    </source>
</evidence>
<reference evidence="4" key="1">
    <citation type="journal article" date="2013" name="Science">
        <title>The Amborella genome and the evolution of flowering plants.</title>
        <authorList>
            <consortium name="Amborella Genome Project"/>
        </authorList>
    </citation>
    <scope>NUCLEOTIDE SEQUENCE [LARGE SCALE GENOMIC DNA]</scope>
</reference>
<dbReference type="PANTHER" id="PTHR33223">
    <property type="entry name" value="CCHC-TYPE DOMAIN-CONTAINING PROTEIN"/>
    <property type="match status" value="1"/>
</dbReference>
<feature type="compositionally biased region" description="Polar residues" evidence="1">
    <location>
        <begin position="209"/>
        <end position="222"/>
    </location>
</feature>
<dbReference type="AlphaFoldDB" id="W1P7H7"/>
<gene>
    <name evidence="3" type="ORF">AMTR_s00003p00271760</name>
</gene>
<dbReference type="Proteomes" id="UP000017836">
    <property type="component" value="Unassembled WGS sequence"/>
</dbReference>
<dbReference type="Pfam" id="PF03732">
    <property type="entry name" value="Retrotrans_gag"/>
    <property type="match status" value="1"/>
</dbReference>
<feature type="domain" description="Retrotransposon gag" evidence="2">
    <location>
        <begin position="66"/>
        <end position="155"/>
    </location>
</feature>
<name>W1P7H7_AMBTC</name>
<evidence type="ECO:0000256" key="1">
    <source>
        <dbReference type="SAM" id="MobiDB-lite"/>
    </source>
</evidence>
<dbReference type="InterPro" id="IPR005162">
    <property type="entry name" value="Retrotrans_gag_dom"/>
</dbReference>
<protein>
    <recommendedName>
        <fullName evidence="2">Retrotransposon gag domain-containing protein</fullName>
    </recommendedName>
</protein>
<feature type="region of interest" description="Disordered" evidence="1">
    <location>
        <begin position="203"/>
        <end position="222"/>
    </location>
</feature>
<dbReference type="PANTHER" id="PTHR33223:SF11">
    <property type="entry name" value="ELEMENT PROTEIN, PUTATIVE-RELATED"/>
    <property type="match status" value="1"/>
</dbReference>
<evidence type="ECO:0000313" key="4">
    <source>
        <dbReference type="Proteomes" id="UP000017836"/>
    </source>
</evidence>
<accession>W1P7H7</accession>
<dbReference type="Gramene" id="ERN03546">
    <property type="protein sequence ID" value="ERN03546"/>
    <property type="gene ID" value="AMTR_s00003p00271760"/>
</dbReference>
<keyword evidence="4" id="KW-1185">Reference proteome</keyword>
<organism evidence="3 4">
    <name type="scientific">Amborella trichopoda</name>
    <dbReference type="NCBI Taxonomy" id="13333"/>
    <lineage>
        <taxon>Eukaryota</taxon>
        <taxon>Viridiplantae</taxon>
        <taxon>Streptophyta</taxon>
        <taxon>Embryophyta</taxon>
        <taxon>Tracheophyta</taxon>
        <taxon>Spermatophyta</taxon>
        <taxon>Magnoliopsida</taxon>
        <taxon>Amborellales</taxon>
        <taxon>Amborellaceae</taxon>
        <taxon>Amborella</taxon>
    </lineage>
</organism>
<sequence length="237" mass="27884">MTRVHVHFDYSYDDAYLDGFADLPLSFVILDFRTRFNEKGDPQLHVISYLLVVSMLRDRPHPLKALFDHSVIGDALTWYNDFVRDYPNALYREMFQKFISHYHGNKPRSISLGKLTVVKQRIVEPFIEFVERFKSMASRATECPLSNHSKIGMRMENASLEYKTFFNHGGNPLTFNMMSERVELYERTKYLIAGTRLAKNRKIAEQSRKNNNNRVKPQTNMEVNQIIINQPNRQNQN</sequence>
<evidence type="ECO:0000259" key="2">
    <source>
        <dbReference type="Pfam" id="PF03732"/>
    </source>
</evidence>
<dbReference type="HOGENOM" id="CLU_103508_0_0_1"/>